<evidence type="ECO:0000313" key="3">
    <source>
        <dbReference type="Proteomes" id="UP000472262"/>
    </source>
</evidence>
<dbReference type="Proteomes" id="UP000472262">
    <property type="component" value="Unassembled WGS sequence"/>
</dbReference>
<dbReference type="InterPro" id="IPR023352">
    <property type="entry name" value="MAPEG-like_dom_sf"/>
</dbReference>
<dbReference type="Gene3D" id="1.20.120.550">
    <property type="entry name" value="Membrane associated eicosanoid/glutathione metabolism-like domain"/>
    <property type="match status" value="1"/>
</dbReference>
<dbReference type="Ensembl" id="ENSSGRT00000038494.1">
    <property type="protein sequence ID" value="ENSSGRP00000035860.1"/>
    <property type="gene ID" value="ENSSGRG00000019856.1"/>
</dbReference>
<protein>
    <submittedName>
        <fullName evidence="2">Uncharacterized protein</fullName>
    </submittedName>
</protein>
<organism evidence="2 3">
    <name type="scientific">Sinocyclocheilus grahami</name>
    <name type="common">Dianchi golden-line fish</name>
    <name type="synonym">Barbus grahami</name>
    <dbReference type="NCBI Taxonomy" id="75366"/>
    <lineage>
        <taxon>Eukaryota</taxon>
        <taxon>Metazoa</taxon>
        <taxon>Chordata</taxon>
        <taxon>Craniata</taxon>
        <taxon>Vertebrata</taxon>
        <taxon>Euteleostomi</taxon>
        <taxon>Actinopterygii</taxon>
        <taxon>Neopterygii</taxon>
        <taxon>Teleostei</taxon>
        <taxon>Ostariophysi</taxon>
        <taxon>Cypriniformes</taxon>
        <taxon>Cyprinidae</taxon>
        <taxon>Cyprininae</taxon>
        <taxon>Sinocyclocheilus</taxon>
    </lineage>
</organism>
<reference evidence="2" key="1">
    <citation type="submission" date="2025-08" db="UniProtKB">
        <authorList>
            <consortium name="Ensembl"/>
        </authorList>
    </citation>
    <scope>IDENTIFICATION</scope>
</reference>
<keyword evidence="1" id="KW-0812">Transmembrane</keyword>
<keyword evidence="3" id="KW-1185">Reference proteome</keyword>
<dbReference type="InParanoid" id="A0A672MG68"/>
<accession>A0A672MG68</accession>
<sequence length="66" mass="7641">CYRFIEENYITIIITGFLFGKRILFFLSLMCVVGIINHLMLTYGGSDYKEYIQTITKVVSTLLLLP</sequence>
<keyword evidence="1" id="KW-1133">Transmembrane helix</keyword>
<dbReference type="GO" id="GO:0016020">
    <property type="term" value="C:membrane"/>
    <property type="evidence" value="ECO:0007669"/>
    <property type="project" value="InterPro"/>
</dbReference>
<evidence type="ECO:0000256" key="1">
    <source>
        <dbReference type="SAM" id="Phobius"/>
    </source>
</evidence>
<dbReference type="AlphaFoldDB" id="A0A672MG68"/>
<proteinExistence type="predicted"/>
<keyword evidence="1" id="KW-0472">Membrane</keyword>
<reference evidence="2" key="2">
    <citation type="submission" date="2025-09" db="UniProtKB">
        <authorList>
            <consortium name="Ensembl"/>
        </authorList>
    </citation>
    <scope>IDENTIFICATION</scope>
</reference>
<dbReference type="PRINTS" id="PR00488">
    <property type="entry name" value="5LPOXGNASEAP"/>
</dbReference>
<name>A0A672MG68_SINGR</name>
<evidence type="ECO:0000313" key="2">
    <source>
        <dbReference type="Ensembl" id="ENSSGRP00000035860.1"/>
    </source>
</evidence>
<dbReference type="GO" id="GO:0006691">
    <property type="term" value="P:leukotriene metabolic process"/>
    <property type="evidence" value="ECO:0007669"/>
    <property type="project" value="InterPro"/>
</dbReference>
<feature type="transmembrane region" description="Helical" evidence="1">
    <location>
        <begin position="23"/>
        <end position="41"/>
    </location>
</feature>
<dbReference type="InterPro" id="IPR001446">
    <property type="entry name" value="5_LipOase_AP"/>
</dbReference>
<dbReference type="GO" id="GO:0008047">
    <property type="term" value="F:enzyme activator activity"/>
    <property type="evidence" value="ECO:0007669"/>
    <property type="project" value="InterPro"/>
</dbReference>